<feature type="compositionally biased region" description="Acidic residues" evidence="1">
    <location>
        <begin position="606"/>
        <end position="620"/>
    </location>
</feature>
<feature type="region of interest" description="Disordered" evidence="1">
    <location>
        <begin position="421"/>
        <end position="492"/>
    </location>
</feature>
<feature type="compositionally biased region" description="Polar residues" evidence="1">
    <location>
        <begin position="568"/>
        <end position="577"/>
    </location>
</feature>
<feature type="compositionally biased region" description="Low complexity" evidence="1">
    <location>
        <begin position="1304"/>
        <end position="1314"/>
    </location>
</feature>
<feature type="region of interest" description="Disordered" evidence="1">
    <location>
        <begin position="1065"/>
        <end position="1538"/>
    </location>
</feature>
<protein>
    <recommendedName>
        <fullName evidence="4">Myb-like domain-containing protein</fullName>
    </recommendedName>
</protein>
<feature type="compositionally biased region" description="Basic and acidic residues" evidence="1">
    <location>
        <begin position="1066"/>
        <end position="1087"/>
    </location>
</feature>
<feature type="region of interest" description="Disordered" evidence="1">
    <location>
        <begin position="912"/>
        <end position="935"/>
    </location>
</feature>
<feature type="compositionally biased region" description="Polar residues" evidence="1">
    <location>
        <begin position="814"/>
        <end position="824"/>
    </location>
</feature>
<feature type="compositionally biased region" description="Basic and acidic residues" evidence="1">
    <location>
        <begin position="589"/>
        <end position="602"/>
    </location>
</feature>
<feature type="compositionally biased region" description="Basic and acidic residues" evidence="1">
    <location>
        <begin position="1511"/>
        <end position="1522"/>
    </location>
</feature>
<gene>
    <name evidence="2" type="ORF">L201_002981</name>
</gene>
<feature type="compositionally biased region" description="Acidic residues" evidence="1">
    <location>
        <begin position="1128"/>
        <end position="1137"/>
    </location>
</feature>
<evidence type="ECO:0000313" key="3">
    <source>
        <dbReference type="Proteomes" id="UP001355207"/>
    </source>
</evidence>
<dbReference type="Proteomes" id="UP001355207">
    <property type="component" value="Chromosome 3"/>
</dbReference>
<feature type="compositionally biased region" description="Acidic residues" evidence="1">
    <location>
        <begin position="1088"/>
        <end position="1109"/>
    </location>
</feature>
<evidence type="ECO:0000313" key="2">
    <source>
        <dbReference type="EMBL" id="WWC88077.1"/>
    </source>
</evidence>
<feature type="compositionally biased region" description="Acidic residues" evidence="1">
    <location>
        <begin position="1405"/>
        <end position="1458"/>
    </location>
</feature>
<reference evidence="2 3" key="1">
    <citation type="submission" date="2024-01" db="EMBL/GenBank/DDBJ databases">
        <title>Comparative genomics of Cryptococcus and Kwoniella reveals pathogenesis evolution and contrasting modes of karyotype evolution via chromosome fusion or intercentromeric recombination.</title>
        <authorList>
            <person name="Coelho M.A."/>
            <person name="David-Palma M."/>
            <person name="Shea T."/>
            <person name="Bowers K."/>
            <person name="McGinley-Smith S."/>
            <person name="Mohammad A.W."/>
            <person name="Gnirke A."/>
            <person name="Yurkov A.M."/>
            <person name="Nowrousian M."/>
            <person name="Sun S."/>
            <person name="Cuomo C.A."/>
            <person name="Heitman J."/>
        </authorList>
    </citation>
    <scope>NUCLEOTIDE SEQUENCE [LARGE SCALE GENOMIC DNA]</scope>
    <source>
        <strain evidence="2 3">CBS 6074</strain>
    </source>
</reference>
<feature type="compositionally biased region" description="Acidic residues" evidence="1">
    <location>
        <begin position="436"/>
        <end position="449"/>
    </location>
</feature>
<feature type="compositionally biased region" description="Acidic residues" evidence="1">
    <location>
        <begin position="1151"/>
        <end position="1165"/>
    </location>
</feature>
<dbReference type="PANTHER" id="PTHR36812">
    <property type="entry name" value="NEUROFILAMENT TRIPLET M PROTEIN-LIKE PROTEIN"/>
    <property type="match status" value="1"/>
</dbReference>
<feature type="compositionally biased region" description="Acidic residues" evidence="1">
    <location>
        <begin position="1364"/>
        <end position="1384"/>
    </location>
</feature>
<feature type="compositionally biased region" description="Basic and acidic residues" evidence="1">
    <location>
        <begin position="461"/>
        <end position="472"/>
    </location>
</feature>
<feature type="compositionally biased region" description="Polar residues" evidence="1">
    <location>
        <begin position="1346"/>
        <end position="1359"/>
    </location>
</feature>
<dbReference type="EMBL" id="CP144100">
    <property type="protein sequence ID" value="WWC88077.1"/>
    <property type="molecule type" value="Genomic_DNA"/>
</dbReference>
<feature type="region of interest" description="Disordered" evidence="1">
    <location>
        <begin position="1"/>
        <end position="86"/>
    </location>
</feature>
<feature type="region of interest" description="Disordered" evidence="1">
    <location>
        <begin position="781"/>
        <end position="868"/>
    </location>
</feature>
<dbReference type="PANTHER" id="PTHR36812:SF9">
    <property type="entry name" value="MYB-LIKE PROTEIN X ISOFORM X1"/>
    <property type="match status" value="1"/>
</dbReference>
<accession>A0AAX4JU51</accession>
<feature type="compositionally biased region" description="Acidic residues" evidence="1">
    <location>
        <begin position="527"/>
        <end position="543"/>
    </location>
</feature>
<feature type="compositionally biased region" description="Basic and acidic residues" evidence="1">
    <location>
        <begin position="1110"/>
        <end position="1127"/>
    </location>
</feature>
<dbReference type="RefSeq" id="XP_066074840.1">
    <property type="nucleotide sequence ID" value="XM_066218743.1"/>
</dbReference>
<feature type="compositionally biased region" description="Acidic residues" evidence="1">
    <location>
        <begin position="479"/>
        <end position="492"/>
    </location>
</feature>
<feature type="compositionally biased region" description="Polar residues" evidence="1">
    <location>
        <begin position="1465"/>
        <end position="1487"/>
    </location>
</feature>
<feature type="compositionally biased region" description="Polar residues" evidence="1">
    <location>
        <begin position="636"/>
        <end position="646"/>
    </location>
</feature>
<sequence length="1538" mass="173812">MAYTRASATAGPSRLPYNPPDGSSWNITVDDEGHLASPNLSSKVSDRRNRSVSFQPPDYASTPNTSRHRRKHSGGSHYSVHLTPPLRTNKQKAVIRKSLTGENVLGMNINNRAEILADVAGDCLVTLVKSALSPDTNKRRRSSVNDEVKQAWDGFFGIRQSYFFPPHSPPFPSYDDTLHSLHLNIQNTLNAQILARAVALSNLATFVWIISRPDEAGISFPNLDIDEENDIQLRRRSTRNKGKDNTDQNDLELMRRVKKRNSLLLTAWKRFWLVVVPEQRKTSEIALRLWLDFATQIALLYQEPFIHSLDLIDIALPEPPRTLLAELFSPSAVGRFSYWSILEDFDEPGYDKEKASVEERWESLVRRRTEELASISLENLQRKYPYEKFKTELIAYVQHEVLASPIDTLLTPSRRQLLIASAQDAESRQSQLGESDVSEAEGDDTEIADWSESSTSISEDAAERTIVRDNLLDRNPQNDDQEDDDKEEDADGEPIDMDILALAAAEFGIEENDQVPQKYQVDILNEVPDENVEESTNFEEEVVEPTSAQRSADDDEEGWTVKDAAPSSFVSHSSGQILSGKPSTVPKFDWTKRQDDAVRVEWESQSIDEDEDEDEDEDNDNNINLKYNDNDKPQPHLTSQPNQYTPSVSATVAARLIEITPRSSPPPLRISRPFTASSQISTPIPKPLFTQPQIKPNTLVFNSSSVTEESEEEEAIENVVDGSGEFSDLLPSDSQFDPVGIIARKQQDVVPDIHFEYDEFANLLPSESQFAAGRSINMNTSDQSEAQTDLNDPDADLNDLDSDSDNDDYEHQLGHTTSQGQYLSSRPRKSHEARSFIPPNPNEDIEDRQLLIHPPSPPGSYLRSGSEGPITVEVKREPAEEPQYINEVESDPPLQTVQDALGLHAFVSRSHPSRLDNRRQRGSQVPLIREEDDPFLHDEDGSPLEPNELWVLPYDVDVKPFESQSQSRLFGKTHNSQSHYCRLTGKRKWTLSEELLLYRSVQKIPLEEEYPLRMVYYLFGEFGKLSKDLKWYNTQHMKDKLRTTIRRRQNQNLIVNGRVRAWAARGTKEREDYENEMKEYKQWRDEQAALEEDEEEEQDDGDNEGDDVDMEGHQEEVDLNERDIDSHEADDDAEIDEEHVAANNSIASNSQDDEAALGDDDDFPDPDSLPLPVASNNSIDVEDDQNGGDFPSLEDIDPIQPEIHLTDASQEDFPNASDLLPTSPLVPTLDDPSMAPISTVPNGQSRSERYAARSNKRTSSEVNDENDQPYAARDPGRKRPRLPSSQPIVEIPLKSKSSRIQAVKNPKTKIPTKAPKTRARGPNNKSKAIRKIAAPVPVIRAARKMASNSTYTTSQLVNHSRSESEDEKSDDDDDVDDDDDEDYETQQPHRARKSANNNVIVKEVSDEEDDDNEEEEEDEDEGEGEAEEGDEGEEEDQFEGEEEISDIDMNEYDNDTDQQDTTNDPSVLQENESNDILPNNQPVQNAEIQDEMREEAATPIMKNSVETSLEQEARRKYIADKVKGKHRNKNSTSRSAVH</sequence>
<name>A0AAX4JU51_9TREE</name>
<dbReference type="GeneID" id="91093652"/>
<feature type="compositionally biased region" description="Acidic residues" evidence="1">
    <location>
        <begin position="791"/>
        <end position="808"/>
    </location>
</feature>
<evidence type="ECO:0000256" key="1">
    <source>
        <dbReference type="SAM" id="MobiDB-lite"/>
    </source>
</evidence>
<proteinExistence type="predicted"/>
<evidence type="ECO:0008006" key="4">
    <source>
        <dbReference type="Google" id="ProtNLM"/>
    </source>
</evidence>
<feature type="compositionally biased region" description="Acidic residues" evidence="1">
    <location>
        <begin position="1180"/>
        <end position="1197"/>
    </location>
</feature>
<organism evidence="2 3">
    <name type="scientific">Kwoniella dendrophila CBS 6074</name>
    <dbReference type="NCBI Taxonomy" id="1295534"/>
    <lineage>
        <taxon>Eukaryota</taxon>
        <taxon>Fungi</taxon>
        <taxon>Dikarya</taxon>
        <taxon>Basidiomycota</taxon>
        <taxon>Agaricomycotina</taxon>
        <taxon>Tremellomycetes</taxon>
        <taxon>Tremellales</taxon>
        <taxon>Cryptococcaceae</taxon>
        <taxon>Kwoniella</taxon>
    </lineage>
</organism>
<feature type="region of interest" description="Disordered" evidence="1">
    <location>
        <begin position="527"/>
        <end position="646"/>
    </location>
</feature>
<keyword evidence="3" id="KW-1185">Reference proteome</keyword>